<accession>A0A0F4ZEW9</accession>
<protein>
    <submittedName>
        <fullName evidence="1">Uncharacterized protein</fullName>
    </submittedName>
</protein>
<evidence type="ECO:0000313" key="2">
    <source>
        <dbReference type="Proteomes" id="UP000033483"/>
    </source>
</evidence>
<evidence type="ECO:0000313" key="1">
    <source>
        <dbReference type="EMBL" id="KKA28755.1"/>
    </source>
</evidence>
<reference evidence="1 2" key="1">
    <citation type="submission" date="2015-03" db="EMBL/GenBank/DDBJ databases">
        <authorList>
            <person name="Radwan O."/>
            <person name="Al-Naeli F.A."/>
            <person name="Rendon G.A."/>
            <person name="Fields C."/>
        </authorList>
    </citation>
    <scope>NUCLEOTIDE SEQUENCE [LARGE SCALE GENOMIC DNA]</scope>
    <source>
        <strain evidence="1">CR-DP1</strain>
    </source>
</reference>
<comment type="caution">
    <text evidence="1">The sequence shown here is derived from an EMBL/GenBank/DDBJ whole genome shotgun (WGS) entry which is preliminary data.</text>
</comment>
<gene>
    <name evidence="1" type="ORF">TD95_001608</name>
</gene>
<dbReference type="EMBL" id="LAEV01001154">
    <property type="protein sequence ID" value="KKA28755.1"/>
    <property type="molecule type" value="Genomic_DNA"/>
</dbReference>
<name>A0A0F4ZEW9_9PEZI</name>
<sequence>MTVVEQEVDDNNSKS</sequence>
<keyword evidence="2" id="KW-1185">Reference proteome</keyword>
<proteinExistence type="predicted"/>
<dbReference type="Proteomes" id="UP000033483">
    <property type="component" value="Unassembled WGS sequence"/>
</dbReference>
<organism evidence="1 2">
    <name type="scientific">Thielaviopsis punctulata</name>
    <dbReference type="NCBI Taxonomy" id="72032"/>
    <lineage>
        <taxon>Eukaryota</taxon>
        <taxon>Fungi</taxon>
        <taxon>Dikarya</taxon>
        <taxon>Ascomycota</taxon>
        <taxon>Pezizomycotina</taxon>
        <taxon>Sordariomycetes</taxon>
        <taxon>Hypocreomycetidae</taxon>
        <taxon>Microascales</taxon>
        <taxon>Ceratocystidaceae</taxon>
        <taxon>Thielaviopsis</taxon>
    </lineage>
</organism>